<keyword evidence="3" id="KW-1185">Reference proteome</keyword>
<evidence type="ECO:0000313" key="3">
    <source>
        <dbReference type="Proteomes" id="UP000257109"/>
    </source>
</evidence>
<dbReference type="AlphaFoldDB" id="A0A371EPI0"/>
<evidence type="ECO:0000256" key="1">
    <source>
        <dbReference type="SAM" id="MobiDB-lite"/>
    </source>
</evidence>
<feature type="region of interest" description="Disordered" evidence="1">
    <location>
        <begin position="1"/>
        <end position="36"/>
    </location>
</feature>
<dbReference type="Proteomes" id="UP000257109">
    <property type="component" value="Unassembled WGS sequence"/>
</dbReference>
<evidence type="ECO:0000313" key="2">
    <source>
        <dbReference type="EMBL" id="RDX67958.1"/>
    </source>
</evidence>
<accession>A0A371EPI0</accession>
<name>A0A371EPI0_MUCPR</name>
<proteinExistence type="predicted"/>
<comment type="caution">
    <text evidence="2">The sequence shown here is derived from an EMBL/GenBank/DDBJ whole genome shotgun (WGS) entry which is preliminary data.</text>
</comment>
<organism evidence="2 3">
    <name type="scientific">Mucuna pruriens</name>
    <name type="common">Velvet bean</name>
    <name type="synonym">Dolichos pruriens</name>
    <dbReference type="NCBI Taxonomy" id="157652"/>
    <lineage>
        <taxon>Eukaryota</taxon>
        <taxon>Viridiplantae</taxon>
        <taxon>Streptophyta</taxon>
        <taxon>Embryophyta</taxon>
        <taxon>Tracheophyta</taxon>
        <taxon>Spermatophyta</taxon>
        <taxon>Magnoliopsida</taxon>
        <taxon>eudicotyledons</taxon>
        <taxon>Gunneridae</taxon>
        <taxon>Pentapetalae</taxon>
        <taxon>rosids</taxon>
        <taxon>fabids</taxon>
        <taxon>Fabales</taxon>
        <taxon>Fabaceae</taxon>
        <taxon>Papilionoideae</taxon>
        <taxon>50 kb inversion clade</taxon>
        <taxon>NPAAA clade</taxon>
        <taxon>indigoferoid/millettioid clade</taxon>
        <taxon>Phaseoleae</taxon>
        <taxon>Mucuna</taxon>
    </lineage>
</organism>
<gene>
    <name evidence="2" type="ORF">CR513_53108</name>
</gene>
<sequence>MIASCGRGRNNSGTIGMSRNDKTANISSSDIPSNGRVGSLLILDEEYQEFLRLKSNNHAQSVASPIPEYELVD</sequence>
<dbReference type="OrthoDB" id="1743470at2759"/>
<protein>
    <submittedName>
        <fullName evidence="2">Uncharacterized protein</fullName>
    </submittedName>
</protein>
<dbReference type="EMBL" id="QJKJ01012755">
    <property type="protein sequence ID" value="RDX67958.1"/>
    <property type="molecule type" value="Genomic_DNA"/>
</dbReference>
<feature type="compositionally biased region" description="Polar residues" evidence="1">
    <location>
        <begin position="9"/>
        <end position="32"/>
    </location>
</feature>
<feature type="non-terminal residue" evidence="2">
    <location>
        <position position="1"/>
    </location>
</feature>
<reference evidence="2" key="1">
    <citation type="submission" date="2018-05" db="EMBL/GenBank/DDBJ databases">
        <title>Draft genome of Mucuna pruriens seed.</title>
        <authorList>
            <person name="Nnadi N.E."/>
            <person name="Vos R."/>
            <person name="Hasami M.H."/>
            <person name="Devisetty U.K."/>
            <person name="Aguiy J.C."/>
        </authorList>
    </citation>
    <scope>NUCLEOTIDE SEQUENCE [LARGE SCALE GENOMIC DNA]</scope>
    <source>
        <strain evidence="2">JCA_2017</strain>
    </source>
</reference>